<organism evidence="1 2">
    <name type="scientific">Araneus ventricosus</name>
    <name type="common">Orbweaver spider</name>
    <name type="synonym">Epeira ventricosa</name>
    <dbReference type="NCBI Taxonomy" id="182803"/>
    <lineage>
        <taxon>Eukaryota</taxon>
        <taxon>Metazoa</taxon>
        <taxon>Ecdysozoa</taxon>
        <taxon>Arthropoda</taxon>
        <taxon>Chelicerata</taxon>
        <taxon>Arachnida</taxon>
        <taxon>Araneae</taxon>
        <taxon>Araneomorphae</taxon>
        <taxon>Entelegynae</taxon>
        <taxon>Araneoidea</taxon>
        <taxon>Araneidae</taxon>
        <taxon>Araneus</taxon>
    </lineage>
</organism>
<gene>
    <name evidence="1" type="ORF">AVEN_61021_1</name>
</gene>
<accession>A0A4Y2W8R8</accession>
<evidence type="ECO:0000313" key="2">
    <source>
        <dbReference type="Proteomes" id="UP000499080"/>
    </source>
</evidence>
<name>A0A4Y2W8R8_ARAVE</name>
<comment type="caution">
    <text evidence="1">The sequence shown here is derived from an EMBL/GenBank/DDBJ whole genome shotgun (WGS) entry which is preliminary data.</text>
</comment>
<keyword evidence="2" id="KW-1185">Reference proteome</keyword>
<dbReference type="AlphaFoldDB" id="A0A4Y2W8R8"/>
<reference evidence="1 2" key="1">
    <citation type="journal article" date="2019" name="Sci. Rep.">
        <title>Orb-weaving spider Araneus ventricosus genome elucidates the spidroin gene catalogue.</title>
        <authorList>
            <person name="Kono N."/>
            <person name="Nakamura H."/>
            <person name="Ohtoshi R."/>
            <person name="Moran D.A.P."/>
            <person name="Shinohara A."/>
            <person name="Yoshida Y."/>
            <person name="Fujiwara M."/>
            <person name="Mori M."/>
            <person name="Tomita M."/>
            <person name="Arakawa K."/>
        </authorList>
    </citation>
    <scope>NUCLEOTIDE SEQUENCE [LARGE SCALE GENOMIC DNA]</scope>
</reference>
<protein>
    <submittedName>
        <fullName evidence="1">Uncharacterized protein</fullName>
    </submittedName>
</protein>
<dbReference type="EMBL" id="BGPR01056435">
    <property type="protein sequence ID" value="GBO32928.1"/>
    <property type="molecule type" value="Genomic_DNA"/>
</dbReference>
<feature type="non-terminal residue" evidence="1">
    <location>
        <position position="1"/>
    </location>
</feature>
<evidence type="ECO:0000313" key="1">
    <source>
        <dbReference type="EMBL" id="GBO32928.1"/>
    </source>
</evidence>
<sequence length="107" mass="11893">SVKLIVASTTKDIYFVSSKDSSPSLQLNKTWKNIETVLFGDILMNGSKQLLLLKNTSYDKWQDGCILSVISDFVPVDYVTQTKEAECSMNRAMPGIQAKILEINCGL</sequence>
<proteinExistence type="predicted"/>
<dbReference type="Proteomes" id="UP000499080">
    <property type="component" value="Unassembled WGS sequence"/>
</dbReference>